<dbReference type="InterPro" id="IPR028850">
    <property type="entry name" value="MUC16"/>
</dbReference>
<organism evidence="2 3">
    <name type="scientific">Turnix velox</name>
    <name type="common">Little buttonquail</name>
    <dbReference type="NCBI Taxonomy" id="2529409"/>
    <lineage>
        <taxon>Eukaryota</taxon>
        <taxon>Metazoa</taxon>
        <taxon>Chordata</taxon>
        <taxon>Craniata</taxon>
        <taxon>Vertebrata</taxon>
        <taxon>Euteleostomi</taxon>
        <taxon>Archelosauria</taxon>
        <taxon>Archosauria</taxon>
        <taxon>Dinosauria</taxon>
        <taxon>Saurischia</taxon>
        <taxon>Theropoda</taxon>
        <taxon>Coelurosauria</taxon>
        <taxon>Aves</taxon>
        <taxon>Neognathae</taxon>
        <taxon>Neoaves</taxon>
        <taxon>Charadriiformes</taxon>
        <taxon>Turnicidae</taxon>
        <taxon>Turnix</taxon>
    </lineage>
</organism>
<dbReference type="EMBL" id="VZTY01034326">
    <property type="protein sequence ID" value="NXU59275.1"/>
    <property type="molecule type" value="Genomic_DNA"/>
</dbReference>
<dbReference type="PROSITE" id="PS50024">
    <property type="entry name" value="SEA"/>
    <property type="match status" value="1"/>
</dbReference>
<accession>A0A7L3LY69</accession>
<dbReference type="PANTHER" id="PTHR14672">
    <property type="entry name" value="MUCIN-16"/>
    <property type="match status" value="1"/>
</dbReference>
<evidence type="ECO:0000313" key="3">
    <source>
        <dbReference type="Proteomes" id="UP000582182"/>
    </source>
</evidence>
<dbReference type="SUPFAM" id="SSF82671">
    <property type="entry name" value="SEA domain"/>
    <property type="match status" value="1"/>
</dbReference>
<protein>
    <submittedName>
        <fullName evidence="2">MUC16 protein</fullName>
    </submittedName>
</protein>
<evidence type="ECO:0000259" key="1">
    <source>
        <dbReference type="PROSITE" id="PS50024"/>
    </source>
</evidence>
<dbReference type="PANTHER" id="PTHR14672:SF1">
    <property type="entry name" value="MUCIN-16"/>
    <property type="match status" value="1"/>
</dbReference>
<feature type="domain" description="SEA" evidence="1">
    <location>
        <begin position="5"/>
        <end position="130"/>
    </location>
</feature>
<feature type="non-terminal residue" evidence="2">
    <location>
        <position position="130"/>
    </location>
</feature>
<dbReference type="AlphaFoldDB" id="A0A7L3LY69"/>
<proteinExistence type="predicted"/>
<name>A0A7L3LY69_9CHAR</name>
<gene>
    <name evidence="2" type="primary">Muc16_4</name>
    <name evidence="2" type="ORF">TURVEL_R05933</name>
</gene>
<sequence length="130" mass="14694">SPGATMEQFTLNFTITNLRFTTDLRTPNSAKFNSTTRILQHYNMLFLSLKITQAVLKALGVSSRTHLPFSLRSGRNRETTGINAVCSYRTNNSQAMFDREKVHRELSNMTSGVTKLGHYSLERNSLYVDG</sequence>
<comment type="caution">
    <text evidence="2">The sequence shown here is derived from an EMBL/GenBank/DDBJ whole genome shotgun (WGS) entry which is preliminary data.</text>
</comment>
<dbReference type="OrthoDB" id="9947814at2759"/>
<dbReference type="InterPro" id="IPR000082">
    <property type="entry name" value="SEA_dom"/>
</dbReference>
<evidence type="ECO:0000313" key="2">
    <source>
        <dbReference type="EMBL" id="NXU59275.1"/>
    </source>
</evidence>
<reference evidence="2 3" key="1">
    <citation type="submission" date="2019-09" db="EMBL/GenBank/DDBJ databases">
        <title>Bird 10,000 Genomes (B10K) Project - Family phase.</title>
        <authorList>
            <person name="Zhang G."/>
        </authorList>
    </citation>
    <scope>NUCLEOTIDE SEQUENCE [LARGE SCALE GENOMIC DNA]</scope>
    <source>
        <strain evidence="2">B10K-DU-029-46</strain>
    </source>
</reference>
<dbReference type="Proteomes" id="UP000582182">
    <property type="component" value="Unassembled WGS sequence"/>
</dbReference>
<keyword evidence="3" id="KW-1185">Reference proteome</keyword>
<dbReference type="InterPro" id="IPR036364">
    <property type="entry name" value="SEA_dom_sf"/>
</dbReference>
<feature type="non-terminal residue" evidence="2">
    <location>
        <position position="1"/>
    </location>
</feature>
<dbReference type="Gene3D" id="3.30.70.960">
    <property type="entry name" value="SEA domain"/>
    <property type="match status" value="1"/>
</dbReference>
<dbReference type="Pfam" id="PF01390">
    <property type="entry name" value="SEA"/>
    <property type="match status" value="1"/>
</dbReference>